<feature type="domain" description="Bacteriophage T5 Orf172 DNA-binding" evidence="2">
    <location>
        <begin position="13"/>
        <end position="91"/>
    </location>
</feature>
<evidence type="ECO:0000256" key="1">
    <source>
        <dbReference type="SAM" id="Phobius"/>
    </source>
</evidence>
<keyword evidence="4" id="KW-1185">Reference proteome</keyword>
<dbReference type="Proteomes" id="UP000199415">
    <property type="component" value="Unassembled WGS sequence"/>
</dbReference>
<dbReference type="STRING" id="1082479.SAMN05216241_104178"/>
<dbReference type="Pfam" id="PF10544">
    <property type="entry name" value="T5orf172"/>
    <property type="match status" value="1"/>
</dbReference>
<dbReference type="RefSeq" id="WP_143006195.1">
    <property type="nucleotide sequence ID" value="NZ_FNCE01000004.1"/>
</dbReference>
<dbReference type="AlphaFoldDB" id="A0A1G7QWX9"/>
<keyword evidence="1" id="KW-0472">Membrane</keyword>
<gene>
    <name evidence="3" type="ORF">SAMN05216241_104178</name>
</gene>
<reference evidence="3 4" key="1">
    <citation type="submission" date="2016-10" db="EMBL/GenBank/DDBJ databases">
        <authorList>
            <person name="de Groot N.N."/>
        </authorList>
    </citation>
    <scope>NUCLEOTIDE SEQUENCE [LARGE SCALE GENOMIC DNA]</scope>
    <source>
        <strain evidence="3 4">DSM 25584</strain>
    </source>
</reference>
<dbReference type="EMBL" id="FNCE01000004">
    <property type="protein sequence ID" value="SDG03012.1"/>
    <property type="molecule type" value="Genomic_DNA"/>
</dbReference>
<dbReference type="OrthoDB" id="9811665at2"/>
<organism evidence="3 4">
    <name type="scientific">Limimonas halophila</name>
    <dbReference type="NCBI Taxonomy" id="1082479"/>
    <lineage>
        <taxon>Bacteria</taxon>
        <taxon>Pseudomonadati</taxon>
        <taxon>Pseudomonadota</taxon>
        <taxon>Alphaproteobacteria</taxon>
        <taxon>Rhodospirillales</taxon>
        <taxon>Rhodovibrionaceae</taxon>
        <taxon>Limimonas</taxon>
    </lineage>
</organism>
<keyword evidence="1" id="KW-1133">Transmembrane helix</keyword>
<accession>A0A1G7QWX9</accession>
<evidence type="ECO:0000313" key="3">
    <source>
        <dbReference type="EMBL" id="SDG03012.1"/>
    </source>
</evidence>
<proteinExistence type="predicted"/>
<name>A0A1G7QWX9_9PROT</name>
<dbReference type="SMART" id="SM00974">
    <property type="entry name" value="T5orf172"/>
    <property type="match status" value="1"/>
</dbReference>
<sequence>MAAGGWVYIISHPRMGRAVKIGGTARTPERRVAELSTAALPEPFRLHHAAHTRDWRGLETALHHRLAPRRMPNSEWFAVSPRRARKELERLRGRTAPARFLPVREWLARVVLRPVSLAVLLLGALVTLTTRAGVAAIVLTW</sequence>
<feature type="transmembrane region" description="Helical" evidence="1">
    <location>
        <begin position="117"/>
        <end position="139"/>
    </location>
</feature>
<keyword evidence="1" id="KW-0812">Transmembrane</keyword>
<protein>
    <submittedName>
        <fullName evidence="3">T5orf172 domain-containing protein</fullName>
    </submittedName>
</protein>
<dbReference type="InterPro" id="IPR018306">
    <property type="entry name" value="Phage_T5_Orf172_DNA-bd"/>
</dbReference>
<evidence type="ECO:0000259" key="2">
    <source>
        <dbReference type="SMART" id="SM00974"/>
    </source>
</evidence>
<evidence type="ECO:0000313" key="4">
    <source>
        <dbReference type="Proteomes" id="UP000199415"/>
    </source>
</evidence>